<comment type="caution">
    <text evidence="11">The sequence shown here is derived from an EMBL/GenBank/DDBJ whole genome shotgun (WGS) entry which is preliminary data.</text>
</comment>
<evidence type="ECO:0000259" key="10">
    <source>
        <dbReference type="SMART" id="SM00922"/>
    </source>
</evidence>
<dbReference type="SMART" id="SM00922">
    <property type="entry name" value="MR_MLE"/>
    <property type="match status" value="1"/>
</dbReference>
<dbReference type="GO" id="GO:0008872">
    <property type="term" value="F:glucarate dehydratase activity"/>
    <property type="evidence" value="ECO:0007669"/>
    <property type="project" value="UniProtKB-EC"/>
</dbReference>
<evidence type="ECO:0000313" key="12">
    <source>
        <dbReference type="Proteomes" id="UP000606922"/>
    </source>
</evidence>
<evidence type="ECO:0000256" key="7">
    <source>
        <dbReference type="ARBA" id="ARBA00022842"/>
    </source>
</evidence>
<dbReference type="CDD" id="cd03323">
    <property type="entry name" value="D-glucarate_dehydratase"/>
    <property type="match status" value="1"/>
</dbReference>
<dbReference type="Pfam" id="PF13378">
    <property type="entry name" value="MR_MLE_C"/>
    <property type="match status" value="1"/>
</dbReference>
<keyword evidence="7" id="KW-0460">Magnesium</keyword>
<name>A0A916SGC9_9MICO</name>
<evidence type="ECO:0000256" key="4">
    <source>
        <dbReference type="ARBA" id="ARBA00009938"/>
    </source>
</evidence>
<comment type="cofactor">
    <cofactor evidence="2">
        <name>Mg(2+)</name>
        <dbReference type="ChEBI" id="CHEBI:18420"/>
    </cofactor>
</comment>
<dbReference type="SFLD" id="SFLDG00055">
    <property type="entry name" value="glucarate_dehydratase"/>
    <property type="match status" value="1"/>
</dbReference>
<dbReference type="Gene3D" id="3.30.390.10">
    <property type="entry name" value="Enolase-like, N-terminal domain"/>
    <property type="match status" value="1"/>
</dbReference>
<feature type="active site" description="Proton acceptor" evidence="9">
    <location>
        <position position="193"/>
    </location>
</feature>
<evidence type="ECO:0000256" key="2">
    <source>
        <dbReference type="ARBA" id="ARBA00001946"/>
    </source>
</evidence>
<evidence type="ECO:0000256" key="3">
    <source>
        <dbReference type="ARBA" id="ARBA00005183"/>
    </source>
</evidence>
<dbReference type="SUPFAM" id="SSF51604">
    <property type="entry name" value="Enolase C-terminal domain-like"/>
    <property type="match status" value="1"/>
</dbReference>
<evidence type="ECO:0000256" key="9">
    <source>
        <dbReference type="PIRSR" id="PIRSR634598-1"/>
    </source>
</evidence>
<proteinExistence type="inferred from homology"/>
<gene>
    <name evidence="11" type="ORF">GCM10010979_10560</name>
</gene>
<dbReference type="Proteomes" id="UP000606922">
    <property type="component" value="Unassembled WGS sequence"/>
</dbReference>
<dbReference type="PANTHER" id="PTHR48080">
    <property type="entry name" value="D-GALACTONATE DEHYDRATASE-RELATED"/>
    <property type="match status" value="1"/>
</dbReference>
<feature type="domain" description="Mandelate racemase/muconate lactonizing enzyme C-terminal" evidence="10">
    <location>
        <begin position="171"/>
        <end position="265"/>
    </location>
</feature>
<dbReference type="InterPro" id="IPR029017">
    <property type="entry name" value="Enolase-like_N"/>
</dbReference>
<evidence type="ECO:0000256" key="8">
    <source>
        <dbReference type="ARBA" id="ARBA00023239"/>
    </source>
</evidence>
<evidence type="ECO:0000256" key="5">
    <source>
        <dbReference type="ARBA" id="ARBA00011973"/>
    </source>
</evidence>
<dbReference type="InterPro" id="IPR034598">
    <property type="entry name" value="GlucD-like"/>
</dbReference>
<dbReference type="InterPro" id="IPR034593">
    <property type="entry name" value="DgoD-like"/>
</dbReference>
<dbReference type="SFLD" id="SFLDS00001">
    <property type="entry name" value="Enolase"/>
    <property type="match status" value="1"/>
</dbReference>
<comment type="similarity">
    <text evidence="4">Belongs to the mandelate racemase/muconate lactonizing enzyme family. GlucD subfamily.</text>
</comment>
<dbReference type="Gene3D" id="3.20.20.120">
    <property type="entry name" value="Enolase-like C-terminal domain"/>
    <property type="match status" value="1"/>
</dbReference>
<reference evidence="11" key="1">
    <citation type="journal article" date="2014" name="Int. J. Syst. Evol. Microbiol.">
        <title>Complete genome sequence of Corynebacterium casei LMG S-19264T (=DSM 44701T), isolated from a smear-ripened cheese.</title>
        <authorList>
            <consortium name="US DOE Joint Genome Institute (JGI-PGF)"/>
            <person name="Walter F."/>
            <person name="Albersmeier A."/>
            <person name="Kalinowski J."/>
            <person name="Ruckert C."/>
        </authorList>
    </citation>
    <scope>NUCLEOTIDE SEQUENCE</scope>
    <source>
        <strain evidence="11">CGMCC 1.12813</strain>
    </source>
</reference>
<accession>A0A916SGC9</accession>
<organism evidence="11 12">
    <name type="scientific">Conyzicola nivalis</name>
    <dbReference type="NCBI Taxonomy" id="1477021"/>
    <lineage>
        <taxon>Bacteria</taxon>
        <taxon>Bacillati</taxon>
        <taxon>Actinomycetota</taxon>
        <taxon>Actinomycetes</taxon>
        <taxon>Micrococcales</taxon>
        <taxon>Microbacteriaceae</taxon>
        <taxon>Conyzicola</taxon>
    </lineage>
</organism>
<dbReference type="InterPro" id="IPR036849">
    <property type="entry name" value="Enolase-like_C_sf"/>
</dbReference>
<dbReference type="AlphaFoldDB" id="A0A916SGC9"/>
<dbReference type="GO" id="GO:0046872">
    <property type="term" value="F:metal ion binding"/>
    <property type="evidence" value="ECO:0007669"/>
    <property type="project" value="UniProtKB-KW"/>
</dbReference>
<comment type="pathway">
    <text evidence="3">Carbohydrate acid metabolism; D-glucarate degradation; 2,5-dioxopentanoate from D-glucarate: step 1/2.</text>
</comment>
<keyword evidence="8" id="KW-0456">Lyase</keyword>
<dbReference type="EC" id="4.2.1.40" evidence="5"/>
<reference evidence="11" key="2">
    <citation type="submission" date="2020-09" db="EMBL/GenBank/DDBJ databases">
        <authorList>
            <person name="Sun Q."/>
            <person name="Zhou Y."/>
        </authorList>
    </citation>
    <scope>NUCLEOTIDE SEQUENCE</scope>
    <source>
        <strain evidence="11">CGMCC 1.12813</strain>
    </source>
</reference>
<evidence type="ECO:0000256" key="1">
    <source>
        <dbReference type="ARBA" id="ARBA00001426"/>
    </source>
</evidence>
<dbReference type="InterPro" id="IPR029065">
    <property type="entry name" value="Enolase_C-like"/>
</dbReference>
<dbReference type="InterPro" id="IPR013342">
    <property type="entry name" value="Mandelate_racemase_C"/>
</dbReference>
<feature type="active site" description="Proton acceptor" evidence="9">
    <location>
        <position position="320"/>
    </location>
</feature>
<dbReference type="EMBL" id="BMGB01000001">
    <property type="protein sequence ID" value="GGA97981.1"/>
    <property type="molecule type" value="Genomic_DNA"/>
</dbReference>
<dbReference type="PANTHER" id="PTHR48080:SF4">
    <property type="entry name" value="GLUCARATE DEHYDRATASE"/>
    <property type="match status" value="1"/>
</dbReference>
<sequence>MTPAARISRVEITPVAFADPPLLNAVGVHEPFALRAVLQLHTDSGLVGLGETYADETHLEALEAVASDLPGLDAFDTGRIYALVADVLSRRSGAAGDGVAGMITGASVVNRVFSPFEVACLDIQGRTAGRPVVDLLGGRVRDRVPYSAYLFYKWAEHPGADPDEWGEARTPDQLVEQAATMIERYGFGAIKLKGGVLPPDDEIEAIRALHAAFPGVPLRLDPNAAWTPETGIRVAQALEGLVQYLEDPSPGIHGMARVAASAPMPLATNMAVVAFDQIREAVAADAVQVILSDHHFWGGLRRSQGLAAVADTFGIGLSMHSNSHLGISLAAMTHLAAATPNLDYACDTHWPWKTEDVVKPGLTFIDGALEVPAGPGLGVELDPDALGALHEQYLRCGLRARDDTGYIRRFDPGFVRKLGYW</sequence>
<keyword evidence="6" id="KW-0479">Metal-binding</keyword>
<protein>
    <recommendedName>
        <fullName evidence="5">glucarate dehydratase</fullName>
        <ecNumber evidence="5">4.2.1.40</ecNumber>
    </recommendedName>
</protein>
<dbReference type="RefSeq" id="WP_188509620.1">
    <property type="nucleotide sequence ID" value="NZ_BMGB01000001.1"/>
</dbReference>
<comment type="catalytic activity">
    <reaction evidence="1">
        <text>D-glucarate = 5-dehydro-4-deoxy-D-glucarate + H2O</text>
        <dbReference type="Rhea" id="RHEA:14573"/>
        <dbReference type="ChEBI" id="CHEBI:15377"/>
        <dbReference type="ChEBI" id="CHEBI:30612"/>
        <dbReference type="ChEBI" id="CHEBI:42819"/>
        <dbReference type="EC" id="4.2.1.40"/>
    </reaction>
</comment>
<evidence type="ECO:0000313" key="11">
    <source>
        <dbReference type="EMBL" id="GGA97981.1"/>
    </source>
</evidence>
<keyword evidence="12" id="KW-1185">Reference proteome</keyword>
<dbReference type="SUPFAM" id="SSF54826">
    <property type="entry name" value="Enolase N-terminal domain-like"/>
    <property type="match status" value="1"/>
</dbReference>
<evidence type="ECO:0000256" key="6">
    <source>
        <dbReference type="ARBA" id="ARBA00022723"/>
    </source>
</evidence>